<dbReference type="InterPro" id="IPR009057">
    <property type="entry name" value="Homeodomain-like_sf"/>
</dbReference>
<dbReference type="InterPro" id="IPR036271">
    <property type="entry name" value="Tet_transcr_reg_TetR-rel_C_sf"/>
</dbReference>
<dbReference type="PRINTS" id="PR00455">
    <property type="entry name" value="HTHTETR"/>
</dbReference>
<organism evidence="6 7">
    <name type="scientific">Acinetobacter baumannii</name>
    <dbReference type="NCBI Taxonomy" id="470"/>
    <lineage>
        <taxon>Bacteria</taxon>
        <taxon>Pseudomonadati</taxon>
        <taxon>Pseudomonadota</taxon>
        <taxon>Gammaproteobacteria</taxon>
        <taxon>Moraxellales</taxon>
        <taxon>Moraxellaceae</taxon>
        <taxon>Acinetobacter</taxon>
        <taxon>Acinetobacter calcoaceticus/baumannii complex</taxon>
    </lineage>
</organism>
<evidence type="ECO:0000256" key="3">
    <source>
        <dbReference type="ARBA" id="ARBA00023163"/>
    </source>
</evidence>
<dbReference type="AlphaFoldDB" id="A0A7U7KHZ1"/>
<keyword evidence="1" id="KW-0805">Transcription regulation</keyword>
<evidence type="ECO:0000256" key="1">
    <source>
        <dbReference type="ARBA" id="ARBA00023015"/>
    </source>
</evidence>
<dbReference type="PANTHER" id="PTHR30055">
    <property type="entry name" value="HTH-TYPE TRANSCRIPTIONAL REGULATOR RUTR"/>
    <property type="match status" value="1"/>
</dbReference>
<feature type="DNA-binding region" description="H-T-H motif" evidence="4">
    <location>
        <begin position="58"/>
        <end position="77"/>
    </location>
</feature>
<keyword evidence="2 4" id="KW-0238">DNA-binding</keyword>
<dbReference type="FunFam" id="1.10.10.60:FF:000141">
    <property type="entry name" value="TetR family transcriptional regulator"/>
    <property type="match status" value="1"/>
</dbReference>
<dbReference type="Pfam" id="PF00440">
    <property type="entry name" value="TetR_N"/>
    <property type="match status" value="1"/>
</dbReference>
<dbReference type="GO" id="GO:0003700">
    <property type="term" value="F:DNA-binding transcription factor activity"/>
    <property type="evidence" value="ECO:0007669"/>
    <property type="project" value="TreeGrafter"/>
</dbReference>
<dbReference type="SUPFAM" id="SSF48498">
    <property type="entry name" value="Tetracyclin repressor-like, C-terminal domain"/>
    <property type="match status" value="1"/>
</dbReference>
<evidence type="ECO:0000256" key="2">
    <source>
        <dbReference type="ARBA" id="ARBA00023125"/>
    </source>
</evidence>
<dbReference type="Pfam" id="PF14246">
    <property type="entry name" value="TetR_C_7"/>
    <property type="match status" value="1"/>
</dbReference>
<sequence>MGTLIKEKLINIYFFKLLLEGFVQTVNQSGRPKDLEKRARILQAAKAIFLKSGYHGTSMNQIAQEAGVTKLTVYNHFQDKANLFICAITETCEETLGTKPFELDASADFYQTLYTVCSRALQIIYSPEALKLEHVLFELAAEESPLAEQFFTASHTRLQNLLVAFFQKAAELGFIQADDPVYQTELLLTLLLGVRHHKVLLRIIAVPNAQELDHIIQDAIHLFLLKYRN</sequence>
<feature type="domain" description="HTH tetR-type" evidence="5">
    <location>
        <begin position="35"/>
        <end position="95"/>
    </location>
</feature>
<dbReference type="PROSITE" id="PS50977">
    <property type="entry name" value="HTH_TETR_2"/>
    <property type="match status" value="1"/>
</dbReference>
<dbReference type="EMBL" id="LN997846">
    <property type="protein sequence ID" value="CUW37011.1"/>
    <property type="molecule type" value="Genomic_DNA"/>
</dbReference>
<protein>
    <submittedName>
        <fullName evidence="6">Transcriptional regulator</fullName>
    </submittedName>
</protein>
<gene>
    <name evidence="6" type="ORF">ABR2091_3654</name>
</gene>
<evidence type="ECO:0000313" key="6">
    <source>
        <dbReference type="EMBL" id="CUW37011.1"/>
    </source>
</evidence>
<evidence type="ECO:0000313" key="7">
    <source>
        <dbReference type="Proteomes" id="UP000066661"/>
    </source>
</evidence>
<dbReference type="SUPFAM" id="SSF46689">
    <property type="entry name" value="Homeodomain-like"/>
    <property type="match status" value="1"/>
</dbReference>
<evidence type="ECO:0000256" key="4">
    <source>
        <dbReference type="PROSITE-ProRule" id="PRU00335"/>
    </source>
</evidence>
<reference evidence="6 7" key="1">
    <citation type="submission" date="2015-12" db="EMBL/GenBank/DDBJ databases">
        <authorList>
            <person name="Wibberg D."/>
        </authorList>
    </citation>
    <scope>NUCLEOTIDE SEQUENCE [LARGE SCALE GENOMIC DNA]</scope>
    <source>
        <strain evidence="6">R2091</strain>
    </source>
</reference>
<dbReference type="InterPro" id="IPR039536">
    <property type="entry name" value="TetR_C_Proteobacteria"/>
</dbReference>
<dbReference type="InterPro" id="IPR001647">
    <property type="entry name" value="HTH_TetR"/>
</dbReference>
<evidence type="ECO:0000259" key="5">
    <source>
        <dbReference type="PROSITE" id="PS50977"/>
    </source>
</evidence>
<accession>A0A7U7KHZ1</accession>
<keyword evidence="3" id="KW-0804">Transcription</keyword>
<name>A0A7U7KHZ1_ACIBA</name>
<dbReference type="Gene3D" id="1.10.357.10">
    <property type="entry name" value="Tetracycline Repressor, domain 2"/>
    <property type="match status" value="1"/>
</dbReference>
<dbReference type="PANTHER" id="PTHR30055:SF146">
    <property type="entry name" value="HTH-TYPE TRANSCRIPTIONAL DUAL REGULATOR CECR"/>
    <property type="match status" value="1"/>
</dbReference>
<dbReference type="GO" id="GO:0000976">
    <property type="term" value="F:transcription cis-regulatory region binding"/>
    <property type="evidence" value="ECO:0007669"/>
    <property type="project" value="TreeGrafter"/>
</dbReference>
<dbReference type="InterPro" id="IPR050109">
    <property type="entry name" value="HTH-type_TetR-like_transc_reg"/>
</dbReference>
<dbReference type="Proteomes" id="UP000066661">
    <property type="component" value="Chromosome I"/>
</dbReference>
<proteinExistence type="predicted"/>